<keyword evidence="9" id="KW-1185">Reference proteome</keyword>
<dbReference type="GO" id="GO:0006355">
    <property type="term" value="P:regulation of DNA-templated transcription"/>
    <property type="evidence" value="ECO:0007669"/>
    <property type="project" value="TreeGrafter"/>
</dbReference>
<reference evidence="8" key="1">
    <citation type="submission" date="2020-12" db="EMBL/GenBank/DDBJ databases">
        <title>Clostridium thailandense sp. nov., a novel acetogenic bacterium isolated from peat land soil in Thailand.</title>
        <authorList>
            <person name="Chaikitkaew S."/>
            <person name="Birkeland N.K."/>
        </authorList>
    </citation>
    <scope>NUCLEOTIDE SEQUENCE</scope>
    <source>
        <strain evidence="8">PL3</strain>
    </source>
</reference>
<dbReference type="PROSITE" id="PS50110">
    <property type="entry name" value="RESPONSE_REGULATORY"/>
    <property type="match status" value="1"/>
</dbReference>
<keyword evidence="5" id="KW-0804">Transcription</keyword>
<dbReference type="AlphaFoldDB" id="A0A949TNF9"/>
<organism evidence="8 9">
    <name type="scientific">Clostridium thailandense</name>
    <dbReference type="NCBI Taxonomy" id="2794346"/>
    <lineage>
        <taxon>Bacteria</taxon>
        <taxon>Bacillati</taxon>
        <taxon>Bacillota</taxon>
        <taxon>Clostridia</taxon>
        <taxon>Eubacteriales</taxon>
        <taxon>Clostridiaceae</taxon>
        <taxon>Clostridium</taxon>
    </lineage>
</organism>
<evidence type="ECO:0000313" key="9">
    <source>
        <dbReference type="Proteomes" id="UP000694308"/>
    </source>
</evidence>
<dbReference type="FunFam" id="3.40.50.2300:FF:000001">
    <property type="entry name" value="DNA-binding response regulator PhoB"/>
    <property type="match status" value="1"/>
</dbReference>
<dbReference type="RefSeq" id="WP_218319522.1">
    <property type="nucleotide sequence ID" value="NZ_JAEEGC010000026.1"/>
</dbReference>
<evidence type="ECO:0000313" key="8">
    <source>
        <dbReference type="EMBL" id="MBV7272487.1"/>
    </source>
</evidence>
<name>A0A949TNF9_9CLOT</name>
<comment type="caution">
    <text evidence="8">The sequence shown here is derived from an EMBL/GenBank/DDBJ whole genome shotgun (WGS) entry which is preliminary data.</text>
</comment>
<protein>
    <submittedName>
        <fullName evidence="8">Response regulator transcription factor</fullName>
    </submittedName>
</protein>
<dbReference type="GO" id="GO:0032993">
    <property type="term" value="C:protein-DNA complex"/>
    <property type="evidence" value="ECO:0007669"/>
    <property type="project" value="TreeGrafter"/>
</dbReference>
<dbReference type="EMBL" id="JAEEGC010000026">
    <property type="protein sequence ID" value="MBV7272487.1"/>
    <property type="molecule type" value="Genomic_DNA"/>
</dbReference>
<dbReference type="PANTHER" id="PTHR48111:SF1">
    <property type="entry name" value="TWO-COMPONENT RESPONSE REGULATOR ORR33"/>
    <property type="match status" value="1"/>
</dbReference>
<keyword evidence="3" id="KW-0805">Transcription regulation</keyword>
<keyword evidence="1 6" id="KW-0597">Phosphoprotein</keyword>
<dbReference type="SMART" id="SM00448">
    <property type="entry name" value="REC"/>
    <property type="match status" value="1"/>
</dbReference>
<dbReference type="PANTHER" id="PTHR48111">
    <property type="entry name" value="REGULATOR OF RPOS"/>
    <property type="match status" value="1"/>
</dbReference>
<keyword evidence="4" id="KW-0238">DNA-binding</keyword>
<accession>A0A949TNF9</accession>
<evidence type="ECO:0000259" key="7">
    <source>
        <dbReference type="PROSITE" id="PS50110"/>
    </source>
</evidence>
<feature type="modified residue" description="4-aspartylphosphate" evidence="6">
    <location>
        <position position="53"/>
    </location>
</feature>
<dbReference type="InterPro" id="IPR001789">
    <property type="entry name" value="Sig_transdc_resp-reg_receiver"/>
</dbReference>
<evidence type="ECO:0000256" key="3">
    <source>
        <dbReference type="ARBA" id="ARBA00023015"/>
    </source>
</evidence>
<dbReference type="GO" id="GO:0000156">
    <property type="term" value="F:phosphorelay response regulator activity"/>
    <property type="evidence" value="ECO:0007669"/>
    <property type="project" value="TreeGrafter"/>
</dbReference>
<dbReference type="GO" id="GO:0005829">
    <property type="term" value="C:cytosol"/>
    <property type="evidence" value="ECO:0007669"/>
    <property type="project" value="TreeGrafter"/>
</dbReference>
<proteinExistence type="predicted"/>
<evidence type="ECO:0000256" key="5">
    <source>
        <dbReference type="ARBA" id="ARBA00023163"/>
    </source>
</evidence>
<evidence type="ECO:0000256" key="6">
    <source>
        <dbReference type="PROSITE-ProRule" id="PRU00169"/>
    </source>
</evidence>
<keyword evidence="2" id="KW-0902">Two-component regulatory system</keyword>
<feature type="domain" description="Response regulatory" evidence="7">
    <location>
        <begin position="4"/>
        <end position="117"/>
    </location>
</feature>
<evidence type="ECO:0000256" key="1">
    <source>
        <dbReference type="ARBA" id="ARBA00022553"/>
    </source>
</evidence>
<sequence length="352" mass="40234">MKERLLIVEDDEAIANILKEHVEKEGYEVTWASTGKEGLEDFKKENFQLAMIDIMLPEMEGFSLCKNIRWISEIPILIISAKQADLDKVKGLKLGADDYITKPFSLIEISARVEAHLRRYRKKEGANENSNSLEFKNDLTILLEENAVVLKEKNSIIGNQDYWIDKEHWFLIKSSLESGNIKSISEYTKLDFSPKLEDSLFIQKLPSDVKIEDMDQVGKNNEKVIDLKEGVKIAGKSILCLEESSDYKLKTVTYLDAKAISHKEINQNYEKNGVPAFTLTTILNDNKDSKDDEDKLPGEKDITVRGIKGTVIEDIKCISWTENNLRYSVLIQDPNLKLDDWKKIVESLTLTN</sequence>
<evidence type="ECO:0000256" key="4">
    <source>
        <dbReference type="ARBA" id="ARBA00023125"/>
    </source>
</evidence>
<dbReference type="Proteomes" id="UP000694308">
    <property type="component" value="Unassembled WGS sequence"/>
</dbReference>
<dbReference type="Pfam" id="PF00072">
    <property type="entry name" value="Response_reg"/>
    <property type="match status" value="1"/>
</dbReference>
<evidence type="ECO:0000256" key="2">
    <source>
        <dbReference type="ARBA" id="ARBA00023012"/>
    </source>
</evidence>
<dbReference type="GO" id="GO:0000976">
    <property type="term" value="F:transcription cis-regulatory region binding"/>
    <property type="evidence" value="ECO:0007669"/>
    <property type="project" value="TreeGrafter"/>
</dbReference>
<dbReference type="InterPro" id="IPR039420">
    <property type="entry name" value="WalR-like"/>
</dbReference>
<gene>
    <name evidence="8" type="ORF">I6U48_06100</name>
</gene>
<dbReference type="CDD" id="cd17574">
    <property type="entry name" value="REC_OmpR"/>
    <property type="match status" value="1"/>
</dbReference>